<evidence type="ECO:0000256" key="1">
    <source>
        <dbReference type="ARBA" id="ARBA00022679"/>
    </source>
</evidence>
<protein>
    <recommendedName>
        <fullName evidence="5">GDP-fucose pyrophosphorylase domain-containing protein</fullName>
    </recommendedName>
</protein>
<dbReference type="GO" id="GO:0000166">
    <property type="term" value="F:nucleotide binding"/>
    <property type="evidence" value="ECO:0007669"/>
    <property type="project" value="UniProtKB-KW"/>
</dbReference>
<dbReference type="EMBL" id="JAOPGA020000496">
    <property type="protein sequence ID" value="KAL0479077.1"/>
    <property type="molecule type" value="Genomic_DNA"/>
</dbReference>
<keyword evidence="7" id="KW-1185">Reference proteome</keyword>
<feature type="domain" description="GDP-fucose pyrophosphorylase" evidence="5">
    <location>
        <begin position="1"/>
        <end position="74"/>
    </location>
</feature>
<keyword evidence="1" id="KW-0808">Transferase</keyword>
<evidence type="ECO:0000256" key="2">
    <source>
        <dbReference type="ARBA" id="ARBA00022741"/>
    </source>
</evidence>
<dbReference type="SUPFAM" id="SSF55060">
    <property type="entry name" value="GHMP Kinase, C-terminal domain"/>
    <property type="match status" value="1"/>
</dbReference>
<dbReference type="PANTHER" id="PTHR32463:SF0">
    <property type="entry name" value="L-FUCOSE KINASE"/>
    <property type="match status" value="1"/>
</dbReference>
<keyword evidence="4" id="KW-0812">Transmembrane</keyword>
<keyword evidence="3" id="KW-0418">Kinase</keyword>
<keyword evidence="2" id="KW-0547">Nucleotide-binding</keyword>
<feature type="transmembrane region" description="Helical" evidence="4">
    <location>
        <begin position="597"/>
        <end position="617"/>
    </location>
</feature>
<name>A0AAW2YSD2_9EUKA</name>
<dbReference type="GO" id="GO:0042352">
    <property type="term" value="P:GDP-L-fucose salvage"/>
    <property type="evidence" value="ECO:0007669"/>
    <property type="project" value="TreeGrafter"/>
</dbReference>
<accession>A0AAW2YSD2</accession>
<dbReference type="SUPFAM" id="SSF54211">
    <property type="entry name" value="Ribosomal protein S5 domain 2-like"/>
    <property type="match status" value="1"/>
</dbReference>
<evidence type="ECO:0000256" key="3">
    <source>
        <dbReference type="ARBA" id="ARBA00022777"/>
    </source>
</evidence>
<sequence length="642" mass="73190">MQTISISIDGKLKFVTHMISIHDDFKPSSDWRNINIFNAPLMDWMKKTNLTPSQVWPHLEDNERTLWNARLYSASDTPSGSLLDALHLYHNHRLQSSSQLLSIEQCLELADNNHLLNNLHIKLPSRLIAAKCADQFIKQINVTKWMNDAFDLDTFMNQVDHHIKKSSFTFSQSALERVRMLRSLDYQSSNHHQQINFKLKSQLMLRDLMLLSFIDKQDISSCTSNHPSHEILNYDLLTNQQLSYTFESNKNYDRCVHVNLPVRINLAGGWTDTPPYCLVEGGTVLNMAIKINHKNPVNAYARYIPEPCIRIKMIERSNTSQVEVIRASDLFTYDDPGSDFALHKAVICFLLFPKLCIIKNQRNICWENVHLHLKSGLEIVTEVTDVPHGSGLGTSSILILACLKAIKLLLKSDHIDFYDHLDYDKALLNEEDCAQVNLEFDAVMAIEQMLTTGGGWQDQIGGAISGIKLIQTQPLVSSGGNDYRIDRVKPKHDLRNRFIVIYTGKQRMAKMVLTNVVENYVIRVEETISALAQLKIVTKQMFDRFNGLSDGQPVDDDEEEALYKLIGELLSEVKRLNVCLSPETQNQMKHVFDALELYSHGSCMIGAGAGGFVVGIIKNEYRNRRDWVVSELQKVDDKLELC</sequence>
<dbReference type="InterPro" id="IPR012887">
    <property type="entry name" value="GDP_fucose_pyrophosphorylase"/>
</dbReference>
<organism evidence="6 7">
    <name type="scientific">Acrasis kona</name>
    <dbReference type="NCBI Taxonomy" id="1008807"/>
    <lineage>
        <taxon>Eukaryota</taxon>
        <taxon>Discoba</taxon>
        <taxon>Heterolobosea</taxon>
        <taxon>Tetramitia</taxon>
        <taxon>Eutetramitia</taxon>
        <taxon>Acrasidae</taxon>
        <taxon>Acrasis</taxon>
    </lineage>
</organism>
<keyword evidence="4" id="KW-1133">Transmembrane helix</keyword>
<dbReference type="GO" id="GO:0050201">
    <property type="term" value="F:fucokinase activity"/>
    <property type="evidence" value="ECO:0007669"/>
    <property type="project" value="TreeGrafter"/>
</dbReference>
<evidence type="ECO:0000313" key="7">
    <source>
        <dbReference type="Proteomes" id="UP001431209"/>
    </source>
</evidence>
<proteinExistence type="predicted"/>
<evidence type="ECO:0000313" key="6">
    <source>
        <dbReference type="EMBL" id="KAL0479077.1"/>
    </source>
</evidence>
<gene>
    <name evidence="6" type="ORF">AKO1_007931</name>
</gene>
<dbReference type="Proteomes" id="UP001431209">
    <property type="component" value="Unassembled WGS sequence"/>
</dbReference>
<dbReference type="AlphaFoldDB" id="A0AAW2YSD2"/>
<feature type="non-terminal residue" evidence="6">
    <location>
        <position position="642"/>
    </location>
</feature>
<evidence type="ECO:0000256" key="4">
    <source>
        <dbReference type="SAM" id="Phobius"/>
    </source>
</evidence>
<dbReference type="PRINTS" id="PR00959">
    <property type="entry name" value="MEVGALKINASE"/>
</dbReference>
<keyword evidence="4" id="KW-0472">Membrane</keyword>
<reference evidence="6 7" key="1">
    <citation type="submission" date="2024-03" db="EMBL/GenBank/DDBJ databases">
        <title>The Acrasis kona genome and developmental transcriptomes reveal deep origins of eukaryotic multicellular pathways.</title>
        <authorList>
            <person name="Sheikh S."/>
            <person name="Fu C.-J."/>
            <person name="Brown M.W."/>
            <person name="Baldauf S.L."/>
        </authorList>
    </citation>
    <scope>NUCLEOTIDE SEQUENCE [LARGE SCALE GENOMIC DNA]</scope>
    <source>
        <strain evidence="6 7">ATCC MYA-3509</strain>
    </source>
</reference>
<dbReference type="PANTHER" id="PTHR32463">
    <property type="entry name" value="L-FUCOSE KINASE"/>
    <property type="match status" value="1"/>
</dbReference>
<dbReference type="InterPro" id="IPR036554">
    <property type="entry name" value="GHMP_kinase_C_sf"/>
</dbReference>
<dbReference type="InterPro" id="IPR020568">
    <property type="entry name" value="Ribosomal_Su5_D2-typ_SF"/>
</dbReference>
<comment type="caution">
    <text evidence="6">The sequence shown here is derived from an EMBL/GenBank/DDBJ whole genome shotgun (WGS) entry which is preliminary data.</text>
</comment>
<dbReference type="Pfam" id="PF07959">
    <property type="entry name" value="Fucose_pyrophosphorylase"/>
    <property type="match status" value="1"/>
</dbReference>
<dbReference type="Gene3D" id="3.30.230.120">
    <property type="match status" value="1"/>
</dbReference>
<evidence type="ECO:0000259" key="5">
    <source>
        <dbReference type="Pfam" id="PF07959"/>
    </source>
</evidence>
<dbReference type="InterPro" id="IPR052203">
    <property type="entry name" value="GHMP_Kinase-Related"/>
</dbReference>